<evidence type="ECO:0000256" key="1">
    <source>
        <dbReference type="SAM" id="Phobius"/>
    </source>
</evidence>
<name>A0A345WJW2_UROMR</name>
<keyword evidence="1" id="KW-0472">Membrane</keyword>
<dbReference type="AlphaFoldDB" id="A0A345WJW2"/>
<dbReference type="GeneID" id="37625970"/>
<accession>A0A345WJW2</accession>
<reference evidence="2" key="2">
    <citation type="journal article" date="2018" name="Mitochondrial DNA Part B Resour">
        <title>Uronema marinum mitochondrion, complete genome.</title>
        <authorList>
            <person name="Li R."/>
            <person name="Gao Y."/>
            <person name="Hou Y."/>
            <person name="Ye S."/>
            <person name="Wang L."/>
            <person name="Sun J."/>
            <person name="Li Q."/>
        </authorList>
    </citation>
    <scope>NUCLEOTIDE SEQUENCE</scope>
</reference>
<evidence type="ECO:0000313" key="2">
    <source>
        <dbReference type="EMBL" id="AXJ93355.1"/>
    </source>
</evidence>
<organism evidence="2">
    <name type="scientific">Uronema marinum</name>
    <name type="common">Marine ciliate</name>
    <dbReference type="NCBI Taxonomy" id="35107"/>
    <lineage>
        <taxon>Eukaryota</taxon>
        <taxon>Sar</taxon>
        <taxon>Alveolata</taxon>
        <taxon>Ciliophora</taxon>
        <taxon>Intramacronucleata</taxon>
        <taxon>Oligohymenophorea</taxon>
        <taxon>Scuticociliatia</taxon>
        <taxon>Philasterida</taxon>
        <taxon>Uronematidae</taxon>
        <taxon>Uronema</taxon>
    </lineage>
</organism>
<gene>
    <name evidence="2" type="primary">orf202</name>
</gene>
<keyword evidence="2" id="KW-0496">Mitochondrion</keyword>
<geneLocation type="mitochondrion" evidence="2"/>
<protein>
    <submittedName>
        <fullName evidence="2">Uncharacterized protein</fullName>
    </submittedName>
</protein>
<reference evidence="2" key="1">
    <citation type="submission" date="2017-10" db="EMBL/GenBank/DDBJ databases">
        <authorList>
            <person name="Banno H."/>
            <person name="Chua N.-H."/>
        </authorList>
    </citation>
    <scope>NUCLEOTIDE SEQUENCE</scope>
</reference>
<keyword evidence="1" id="KW-0812">Transmembrane</keyword>
<proteinExistence type="predicted"/>
<keyword evidence="1" id="KW-1133">Transmembrane helix</keyword>
<sequence>MLNLKLNICLNLVLKKNLQKKFLINYYMFYFPKKFNISKFNLLFFYNFLYKHLNFLNIINLYKNYTNLNYLVLVNFRNKQPKLNLIDLALKKKYIYTLGLVLKLLNMYKKASRRNINFLKYLVSYVLKKYNSNLANQKIIFIIKGLVKNYIKYIYYFKSLILNFNISLLYINPVKIFKFNKRKKKRSIKRRIYKKLVDFNKI</sequence>
<feature type="transmembrane region" description="Helical" evidence="1">
    <location>
        <begin position="153"/>
        <end position="177"/>
    </location>
</feature>
<dbReference type="RefSeq" id="YP_009512663.1">
    <property type="nucleotide sequence ID" value="NC_039174.1"/>
</dbReference>
<dbReference type="EMBL" id="MG272262">
    <property type="protein sequence ID" value="AXJ93355.1"/>
    <property type="molecule type" value="Genomic_DNA"/>
</dbReference>